<dbReference type="RefSeq" id="WP_087678102.1">
    <property type="nucleotide sequence ID" value="NZ_FUWV01000002.1"/>
</dbReference>
<reference evidence="1 2" key="1">
    <citation type="submission" date="2017-02" db="EMBL/GenBank/DDBJ databases">
        <authorList>
            <person name="Peterson S.W."/>
        </authorList>
    </citation>
    <scope>NUCLEOTIDE SEQUENCE [LARGE SCALE GENOMIC DNA]</scope>
    <source>
        <strain evidence="1 2">DSM 15102</strain>
    </source>
</reference>
<dbReference type="Pfam" id="PF08812">
    <property type="entry name" value="YtxC"/>
    <property type="match status" value="1"/>
</dbReference>
<proteinExistence type="predicted"/>
<protein>
    <submittedName>
        <fullName evidence="1">Putative sporulation protein YtxC</fullName>
    </submittedName>
</protein>
<dbReference type="Proteomes" id="UP000196365">
    <property type="component" value="Unassembled WGS sequence"/>
</dbReference>
<gene>
    <name evidence="1" type="ORF">SAMN02745973_00679</name>
</gene>
<dbReference type="InterPro" id="IPR014199">
    <property type="entry name" value="Spore_YtxC"/>
</dbReference>
<evidence type="ECO:0000313" key="1">
    <source>
        <dbReference type="EMBL" id="SJZ45157.1"/>
    </source>
</evidence>
<organism evidence="1 2">
    <name type="scientific">Garciella nitratireducens DSM 15102</name>
    <dbReference type="NCBI Taxonomy" id="1121911"/>
    <lineage>
        <taxon>Bacteria</taxon>
        <taxon>Bacillati</taxon>
        <taxon>Bacillota</taxon>
        <taxon>Clostridia</taxon>
        <taxon>Eubacteriales</taxon>
        <taxon>Eubacteriaceae</taxon>
        <taxon>Garciella</taxon>
    </lineage>
</organism>
<accession>A0A1T4KS50</accession>
<dbReference type="EMBL" id="FUWV01000002">
    <property type="protein sequence ID" value="SJZ45157.1"/>
    <property type="molecule type" value="Genomic_DNA"/>
</dbReference>
<dbReference type="NCBIfam" id="TIGR02834">
    <property type="entry name" value="spo_ytxC"/>
    <property type="match status" value="1"/>
</dbReference>
<dbReference type="AlphaFoldDB" id="A0A1T4KS50"/>
<dbReference type="OrthoDB" id="2986513at2"/>
<keyword evidence="2" id="KW-1185">Reference proteome</keyword>
<name>A0A1T4KS50_9FIRM</name>
<evidence type="ECO:0000313" key="2">
    <source>
        <dbReference type="Proteomes" id="UP000196365"/>
    </source>
</evidence>
<sequence>MYKLLIGDFENIDYLYKKIKNEAKMLEKEGVEFKIYLDQKENIEFLICELKENKKYKNNPIETLNLFYHYIANIIADYIIMFKEPKILEKIIKQEYDYFTSQERDMILDFSRKVLKEREDFYFSTNAYRISKKVKIINEIVQYLESYDQLIIHGFIVFRLKSYIEDLKDAIESGIEDFLIEKEYNEFIHLLQYFVDIQEPQIHILHILINEDKKYSLLDENFKTIQNEYLEELSCEFLDGEIKYEDLLISSLITIAPTKIYIHHMKNTNDLEIMKTIQKVFGDRVHVCNGCEICTENSVAKKK</sequence>